<dbReference type="GO" id="GO:0004016">
    <property type="term" value="F:adenylate cyclase activity"/>
    <property type="evidence" value="ECO:0007669"/>
    <property type="project" value="UniProtKB-ARBA"/>
</dbReference>
<evidence type="ECO:0000256" key="2">
    <source>
        <dbReference type="ARBA" id="ARBA00012438"/>
    </source>
</evidence>
<dbReference type="SMART" id="SM00044">
    <property type="entry name" value="CYCc"/>
    <property type="match status" value="1"/>
</dbReference>
<dbReference type="EMBL" id="PFFQ01000005">
    <property type="protein sequence ID" value="PIW19153.1"/>
    <property type="molecule type" value="Genomic_DNA"/>
</dbReference>
<dbReference type="Pfam" id="PF00072">
    <property type="entry name" value="Response_reg"/>
    <property type="match status" value="1"/>
</dbReference>
<evidence type="ECO:0000259" key="14">
    <source>
        <dbReference type="PROSITE" id="PS50125"/>
    </source>
</evidence>
<dbReference type="CDD" id="cd16922">
    <property type="entry name" value="HATPase_EvgS-ArcB-TorS-like"/>
    <property type="match status" value="1"/>
</dbReference>
<dbReference type="GO" id="GO:0000155">
    <property type="term" value="F:phosphorelay sensor kinase activity"/>
    <property type="evidence" value="ECO:0007669"/>
    <property type="project" value="InterPro"/>
</dbReference>
<dbReference type="GO" id="GO:0009927">
    <property type="term" value="F:histidine phosphotransfer kinase activity"/>
    <property type="evidence" value="ECO:0007669"/>
    <property type="project" value="TreeGrafter"/>
</dbReference>
<dbReference type="InterPro" id="IPR011623">
    <property type="entry name" value="7TMR_DISM_rcpt_extracell_dom1"/>
</dbReference>
<dbReference type="SMART" id="SM00387">
    <property type="entry name" value="HATPase_c"/>
    <property type="match status" value="1"/>
</dbReference>
<feature type="transmembrane region" description="Helical" evidence="11">
    <location>
        <begin position="353"/>
        <end position="375"/>
    </location>
</feature>
<feature type="domain" description="Response regulatory" evidence="13">
    <location>
        <begin position="744"/>
        <end position="860"/>
    </location>
</feature>
<dbReference type="SUPFAM" id="SSF55073">
    <property type="entry name" value="Nucleotide cyclase"/>
    <property type="match status" value="1"/>
</dbReference>
<dbReference type="CDD" id="cd17574">
    <property type="entry name" value="REC_OmpR"/>
    <property type="match status" value="1"/>
</dbReference>
<feature type="domain" description="Guanylate cyclase" evidence="14">
    <location>
        <begin position="900"/>
        <end position="1026"/>
    </location>
</feature>
<dbReference type="PRINTS" id="PR00344">
    <property type="entry name" value="BCTRLSENSOR"/>
</dbReference>
<evidence type="ECO:0000256" key="5">
    <source>
        <dbReference type="ARBA" id="ARBA00022777"/>
    </source>
</evidence>
<dbReference type="InterPro" id="IPR004358">
    <property type="entry name" value="Sig_transdc_His_kin-like_C"/>
</dbReference>
<dbReference type="Pfam" id="PF00512">
    <property type="entry name" value="HisKA"/>
    <property type="match status" value="1"/>
</dbReference>
<keyword evidence="9" id="KW-0804">Transcription</keyword>
<evidence type="ECO:0000256" key="3">
    <source>
        <dbReference type="ARBA" id="ARBA00022553"/>
    </source>
</evidence>
<dbReference type="Pfam" id="PF02518">
    <property type="entry name" value="HATPase_c"/>
    <property type="match status" value="1"/>
</dbReference>
<dbReference type="Pfam" id="PF07696">
    <property type="entry name" value="7TMR-DISMED2"/>
    <property type="match status" value="1"/>
</dbReference>
<feature type="modified residue" description="4-aspartylphosphate" evidence="10">
    <location>
        <position position="793"/>
    </location>
</feature>
<dbReference type="GO" id="GO:0009190">
    <property type="term" value="P:cyclic nucleotide biosynthetic process"/>
    <property type="evidence" value="ECO:0007669"/>
    <property type="project" value="InterPro"/>
</dbReference>
<gene>
    <name evidence="15" type="ORF">COW36_01710</name>
</gene>
<evidence type="ECO:0000256" key="9">
    <source>
        <dbReference type="ARBA" id="ARBA00023163"/>
    </source>
</evidence>
<dbReference type="PROSITE" id="PS50110">
    <property type="entry name" value="RESPONSE_REGULATORY"/>
    <property type="match status" value="1"/>
</dbReference>
<sequence>MLFAKQTMKNNRLFVLGFVFPALPKWMGFVFCALFFLSMGQALGSPAQAETLRKPVQQTLRNNALNTTTLRPGQEKYTLGKEIEILEDPGGTLSFEQVRQSWGAFRKSKVDIPNFSFSSSAFWLHFKLRNPMIQEQLMLLEVGHPNIDSIRFYQPRLDGGWKEVPAGRRLPFSAREYKHRNFVFALHLQPGVTRDYYLRVESSAAYYVPLYLLSERAFAQKDHEAQLGFGFYYGLIFVMIFYNLVLWLSVRDRNYLYYVLTLFFLHLLFQATNNGLAYEYLWPNWVWWSNHCLGTFLALSIFFTLTFSQSFLQIRDHVPILNRLLNLLKGLALLLAVLNLAPDHTFLSWLSVFWGSKIAIVATLGIWFSGAFAWLRGNPTARYFMIAWSSLVLGALVTAFTAYGLLPTSFWTTYALQIGTGIEVVLLSMALGDRLRVDQRKILEAQTSRLQQEQMAKQAQERMVERLKKLDRIKDEFIANISHELRTPLNGIIGISESMLDGATGAMSQEQKYNLSLVISSGRRLFHLVNDLIDFSQLKHKEIQLHLRPVWLREVVEVVLKLSKPLIGQKDLVLINAIPENVPPVMADEDRLQQILHNLIGNAIKFTSSGQVEVSAHTTRDFLEITVSDTGPGIPEVWHERIFESFEQADGSAVREFSGSGLGLAITRQLVELHGGRIRVESSPGKGAHFRFLLPLALEIKPAERKAPQVRLFPSTGELEESREIARQTRPLAELPPEEEAPFRILIVDDEPVNLQVLVNMLALQRYSVTKANNGQEALDALQKQTYDLILLDVMMPKMSGYEVCEAIRRQYPANALPIVFLTAKNQVADVVQGFDTGANDYLTKPVSKNELLARIKTHIHLSKINLSYARFVPDEFLKFLGHESILDVRLGDQSQQEMTVMFSDIRSFTTLSEQLSPKANFDFLNDYLSRISPIIRVNEGFIDKYIGDGIMALFPQDPQQALDAAVEMLHEVTLFNLERKQENQPAIQIGIGLHTGLLMLGTIGEDQRMEGTVISDAVNTAARLEGLTKLYGTPLIISEQTRQKLSQPEKYTHRYLGRVRVKGKVESISIYEVFEDGLVEDFPARFKTLEIFEAAVAAYLERDMEKARDGFHATIAQNPRDTAARYYLERSERFLAQGLPEDVSPVFV</sequence>
<evidence type="ECO:0000313" key="15">
    <source>
        <dbReference type="EMBL" id="PIW19153.1"/>
    </source>
</evidence>
<dbReference type="Pfam" id="PF00211">
    <property type="entry name" value="Guanylate_cyc"/>
    <property type="match status" value="1"/>
</dbReference>
<dbReference type="InterPro" id="IPR003594">
    <property type="entry name" value="HATPase_dom"/>
</dbReference>
<dbReference type="SUPFAM" id="SSF47384">
    <property type="entry name" value="Homodimeric domain of signal transducing histidine kinase"/>
    <property type="match status" value="1"/>
</dbReference>
<dbReference type="Gene3D" id="3.40.50.2300">
    <property type="match status" value="1"/>
</dbReference>
<dbReference type="GO" id="GO:0003677">
    <property type="term" value="F:DNA binding"/>
    <property type="evidence" value="ECO:0007669"/>
    <property type="project" value="UniProtKB-KW"/>
</dbReference>
<feature type="domain" description="Histidine kinase" evidence="12">
    <location>
        <begin position="480"/>
        <end position="698"/>
    </location>
</feature>
<dbReference type="SMART" id="SM00448">
    <property type="entry name" value="REC"/>
    <property type="match status" value="1"/>
</dbReference>
<reference evidence="15 16" key="1">
    <citation type="submission" date="2017-09" db="EMBL/GenBank/DDBJ databases">
        <title>Depth-based differentiation of microbial function through sediment-hosted aquifers and enrichment of novel symbionts in the deep terrestrial subsurface.</title>
        <authorList>
            <person name="Probst A.J."/>
            <person name="Ladd B."/>
            <person name="Jarett J.K."/>
            <person name="Geller-Mcgrath D.E."/>
            <person name="Sieber C.M."/>
            <person name="Emerson J.B."/>
            <person name="Anantharaman K."/>
            <person name="Thomas B.C."/>
            <person name="Malmstrom R."/>
            <person name="Stieglmeier M."/>
            <person name="Klingl A."/>
            <person name="Woyke T."/>
            <person name="Ryan C.M."/>
            <person name="Banfield J.F."/>
        </authorList>
    </citation>
    <scope>NUCLEOTIDE SEQUENCE [LARGE SCALE GENOMIC DNA]</scope>
    <source>
        <strain evidence="15">CG17_big_fil_post_rev_8_21_14_2_50_48_46</strain>
    </source>
</reference>
<dbReference type="InterPro" id="IPR003661">
    <property type="entry name" value="HisK_dim/P_dom"/>
</dbReference>
<evidence type="ECO:0000256" key="11">
    <source>
        <dbReference type="SAM" id="Phobius"/>
    </source>
</evidence>
<dbReference type="EC" id="2.7.13.3" evidence="2"/>
<comment type="catalytic activity">
    <reaction evidence="1">
        <text>ATP + protein L-histidine = ADP + protein N-phospho-L-histidine.</text>
        <dbReference type="EC" id="2.7.13.3"/>
    </reaction>
</comment>
<dbReference type="SUPFAM" id="SSF52172">
    <property type="entry name" value="CheY-like"/>
    <property type="match status" value="1"/>
</dbReference>
<accession>A0A2M7GAG7</accession>
<feature type="transmembrane region" description="Helical" evidence="11">
    <location>
        <begin position="320"/>
        <end position="341"/>
    </location>
</feature>
<keyword evidence="8" id="KW-0238">DNA-binding</keyword>
<feature type="transmembrane region" description="Helical" evidence="11">
    <location>
        <begin position="255"/>
        <end position="273"/>
    </location>
</feature>
<proteinExistence type="predicted"/>
<feature type="transmembrane region" description="Helical" evidence="11">
    <location>
        <begin position="230"/>
        <end position="248"/>
    </location>
</feature>
<dbReference type="FunFam" id="3.30.565.10:FF:000010">
    <property type="entry name" value="Sensor histidine kinase RcsC"/>
    <property type="match status" value="1"/>
</dbReference>
<name>A0A2M7GAG7_9BACT</name>
<evidence type="ECO:0000256" key="6">
    <source>
        <dbReference type="ARBA" id="ARBA00023012"/>
    </source>
</evidence>
<dbReference type="Proteomes" id="UP000231019">
    <property type="component" value="Unassembled WGS sequence"/>
</dbReference>
<evidence type="ECO:0000256" key="8">
    <source>
        <dbReference type="ARBA" id="ARBA00023125"/>
    </source>
</evidence>
<feature type="transmembrane region" description="Helical" evidence="11">
    <location>
        <begin position="285"/>
        <end position="308"/>
    </location>
</feature>
<keyword evidence="3 10" id="KW-0597">Phosphoprotein</keyword>
<dbReference type="SMART" id="SM00388">
    <property type="entry name" value="HisKA"/>
    <property type="match status" value="1"/>
</dbReference>
<dbReference type="Gene3D" id="2.60.40.2380">
    <property type="match status" value="1"/>
</dbReference>
<evidence type="ECO:0000256" key="10">
    <source>
        <dbReference type="PROSITE-ProRule" id="PRU00169"/>
    </source>
</evidence>
<keyword evidence="11" id="KW-0472">Membrane</keyword>
<dbReference type="InterPro" id="IPR005467">
    <property type="entry name" value="His_kinase_dom"/>
</dbReference>
<evidence type="ECO:0000259" key="13">
    <source>
        <dbReference type="PROSITE" id="PS50110"/>
    </source>
</evidence>
<comment type="caution">
    <text evidence="15">The sequence shown here is derived from an EMBL/GenBank/DDBJ whole genome shotgun (WGS) entry which is preliminary data.</text>
</comment>
<dbReference type="FunFam" id="3.40.50.2300:FF:000001">
    <property type="entry name" value="DNA-binding response regulator PhoB"/>
    <property type="match status" value="1"/>
</dbReference>
<keyword evidence="5" id="KW-0418">Kinase</keyword>
<feature type="transmembrane region" description="Helical" evidence="11">
    <location>
        <begin position="382"/>
        <end position="405"/>
    </location>
</feature>
<evidence type="ECO:0000256" key="7">
    <source>
        <dbReference type="ARBA" id="ARBA00023015"/>
    </source>
</evidence>
<dbReference type="SUPFAM" id="SSF55874">
    <property type="entry name" value="ATPase domain of HSP90 chaperone/DNA topoisomerase II/histidine kinase"/>
    <property type="match status" value="1"/>
</dbReference>
<dbReference type="InterPro" id="IPR029787">
    <property type="entry name" value="Nucleotide_cyclase"/>
</dbReference>
<evidence type="ECO:0000256" key="4">
    <source>
        <dbReference type="ARBA" id="ARBA00022679"/>
    </source>
</evidence>
<dbReference type="PANTHER" id="PTHR43047:SF72">
    <property type="entry name" value="OSMOSENSING HISTIDINE PROTEIN KINASE SLN1"/>
    <property type="match status" value="1"/>
</dbReference>
<keyword evidence="7" id="KW-0805">Transcription regulation</keyword>
<evidence type="ECO:0000256" key="1">
    <source>
        <dbReference type="ARBA" id="ARBA00000085"/>
    </source>
</evidence>
<dbReference type="Gene3D" id="3.30.70.1230">
    <property type="entry name" value="Nucleotide cyclase"/>
    <property type="match status" value="1"/>
</dbReference>
<keyword evidence="11" id="KW-0812">Transmembrane</keyword>
<keyword evidence="4" id="KW-0808">Transferase</keyword>
<dbReference type="InterPro" id="IPR001054">
    <property type="entry name" value="A/G_cyclase"/>
</dbReference>
<dbReference type="GO" id="GO:0005886">
    <property type="term" value="C:plasma membrane"/>
    <property type="evidence" value="ECO:0007669"/>
    <property type="project" value="TreeGrafter"/>
</dbReference>
<dbReference type="AlphaFoldDB" id="A0A2M7GAG7"/>
<dbReference type="InterPro" id="IPR001789">
    <property type="entry name" value="Sig_transdc_resp-reg_receiver"/>
</dbReference>
<dbReference type="InterPro" id="IPR011622">
    <property type="entry name" value="7TMR_DISM_rcpt_extracell_dom2"/>
</dbReference>
<dbReference type="CDD" id="cd07302">
    <property type="entry name" value="CHD"/>
    <property type="match status" value="1"/>
</dbReference>
<dbReference type="PROSITE" id="PS50109">
    <property type="entry name" value="HIS_KIN"/>
    <property type="match status" value="1"/>
</dbReference>
<evidence type="ECO:0000259" key="12">
    <source>
        <dbReference type="PROSITE" id="PS50109"/>
    </source>
</evidence>
<dbReference type="PANTHER" id="PTHR43047">
    <property type="entry name" value="TWO-COMPONENT HISTIDINE PROTEIN KINASE"/>
    <property type="match status" value="1"/>
</dbReference>
<dbReference type="Gene3D" id="1.10.287.130">
    <property type="match status" value="1"/>
</dbReference>
<dbReference type="InterPro" id="IPR036890">
    <property type="entry name" value="HATPase_C_sf"/>
</dbReference>
<dbReference type="InterPro" id="IPR036097">
    <property type="entry name" value="HisK_dim/P_sf"/>
</dbReference>
<keyword evidence="6" id="KW-0902">Two-component regulatory system</keyword>
<keyword evidence="11" id="KW-1133">Transmembrane helix</keyword>
<dbReference type="CDD" id="cd00082">
    <property type="entry name" value="HisKA"/>
    <property type="match status" value="1"/>
</dbReference>
<dbReference type="Gene3D" id="3.30.565.10">
    <property type="entry name" value="Histidine kinase-like ATPase, C-terminal domain"/>
    <property type="match status" value="1"/>
</dbReference>
<dbReference type="PROSITE" id="PS50125">
    <property type="entry name" value="GUANYLATE_CYCLASE_2"/>
    <property type="match status" value="1"/>
</dbReference>
<evidence type="ECO:0000313" key="16">
    <source>
        <dbReference type="Proteomes" id="UP000231019"/>
    </source>
</evidence>
<protein>
    <recommendedName>
        <fullName evidence="2">histidine kinase</fullName>
        <ecNumber evidence="2">2.7.13.3</ecNumber>
    </recommendedName>
</protein>
<dbReference type="Pfam" id="PF07695">
    <property type="entry name" value="7TMR-DISM_7TM"/>
    <property type="match status" value="1"/>
</dbReference>
<dbReference type="InterPro" id="IPR011006">
    <property type="entry name" value="CheY-like_superfamily"/>
</dbReference>
<organism evidence="15 16">
    <name type="scientific">bacterium (Candidatus Blackallbacteria) CG17_big_fil_post_rev_8_21_14_2_50_48_46</name>
    <dbReference type="NCBI Taxonomy" id="2014261"/>
    <lineage>
        <taxon>Bacteria</taxon>
        <taxon>Candidatus Blackallbacteria</taxon>
    </lineage>
</organism>